<organism evidence="1 2">
    <name type="scientific">Paramecium sonneborni</name>
    <dbReference type="NCBI Taxonomy" id="65129"/>
    <lineage>
        <taxon>Eukaryota</taxon>
        <taxon>Sar</taxon>
        <taxon>Alveolata</taxon>
        <taxon>Ciliophora</taxon>
        <taxon>Intramacronucleata</taxon>
        <taxon>Oligohymenophorea</taxon>
        <taxon>Peniculida</taxon>
        <taxon>Parameciidae</taxon>
        <taxon>Paramecium</taxon>
    </lineage>
</organism>
<proteinExistence type="predicted"/>
<comment type="caution">
    <text evidence="1">The sequence shown here is derived from an EMBL/GenBank/DDBJ whole genome shotgun (WGS) entry which is preliminary data.</text>
</comment>
<dbReference type="EMBL" id="CAJJDN010000360">
    <property type="protein sequence ID" value="CAD8131025.1"/>
    <property type="molecule type" value="Genomic_DNA"/>
</dbReference>
<gene>
    <name evidence="1" type="ORF">PSON_ATCC_30995.1.T3600002</name>
</gene>
<evidence type="ECO:0000313" key="2">
    <source>
        <dbReference type="Proteomes" id="UP000692954"/>
    </source>
</evidence>
<name>A0A8S1RVN4_9CILI</name>
<keyword evidence="2" id="KW-1185">Reference proteome</keyword>
<accession>A0A8S1RVN4</accession>
<evidence type="ECO:0000313" key="1">
    <source>
        <dbReference type="EMBL" id="CAD8131025.1"/>
    </source>
</evidence>
<dbReference type="AlphaFoldDB" id="A0A8S1RVN4"/>
<dbReference type="Proteomes" id="UP000692954">
    <property type="component" value="Unassembled WGS sequence"/>
</dbReference>
<sequence length="202" mass="23471">MVIVNQLKVQNCKAKECTNASTSLSTDVNCKAYQSRCITIGKGCFQVVHLILMYFANSIKQVVKQMVGLSISLNILQRIQRSFNLVFCIYWIVVKQLQKLLVYQKFLMKSLIQQQSCERKNSCSWQPIYTSNKSCSEFKKKAICLANLARVQKLDKYDNQKFCWLKQVNYHNIQLDMNGVNFLELSQHAKAIQLIEQRIDNK</sequence>
<reference evidence="1" key="1">
    <citation type="submission" date="2021-01" db="EMBL/GenBank/DDBJ databases">
        <authorList>
            <consortium name="Genoscope - CEA"/>
            <person name="William W."/>
        </authorList>
    </citation>
    <scope>NUCLEOTIDE SEQUENCE</scope>
</reference>
<protein>
    <submittedName>
        <fullName evidence="1">Uncharacterized protein</fullName>
    </submittedName>
</protein>